<dbReference type="AlphaFoldDB" id="E4X843"/>
<name>E4X843_OIKDI</name>
<proteinExistence type="predicted"/>
<dbReference type="Proteomes" id="UP000011014">
    <property type="component" value="Unassembled WGS sequence"/>
</dbReference>
<reference evidence="2" key="1">
    <citation type="journal article" date="2010" name="Science">
        <title>Plasticity of animal genome architecture unmasked by rapid evolution of a pelagic tunicate.</title>
        <authorList>
            <person name="Denoeud F."/>
            <person name="Henriet S."/>
            <person name="Mungpakdee S."/>
            <person name="Aury J.M."/>
            <person name="Da Silva C."/>
            <person name="Brinkmann H."/>
            <person name="Mikhaleva J."/>
            <person name="Olsen L.C."/>
            <person name="Jubin C."/>
            <person name="Canestro C."/>
            <person name="Bouquet J.M."/>
            <person name="Danks G."/>
            <person name="Poulain J."/>
            <person name="Campsteijn C."/>
            <person name="Adamski M."/>
            <person name="Cross I."/>
            <person name="Yadetie F."/>
            <person name="Muffato M."/>
            <person name="Louis A."/>
            <person name="Butcher S."/>
            <person name="Tsagkogeorga G."/>
            <person name="Konrad A."/>
            <person name="Singh S."/>
            <person name="Jensen M.F."/>
            <person name="Cong E.H."/>
            <person name="Eikeseth-Otteraa H."/>
            <person name="Noel B."/>
            <person name="Anthouard V."/>
            <person name="Porcel B.M."/>
            <person name="Kachouri-Lafond R."/>
            <person name="Nishino A."/>
            <person name="Ugolini M."/>
            <person name="Chourrout P."/>
            <person name="Nishida H."/>
            <person name="Aasland R."/>
            <person name="Huzurbazar S."/>
            <person name="Westhof E."/>
            <person name="Delsuc F."/>
            <person name="Lehrach H."/>
            <person name="Reinhardt R."/>
            <person name="Weissenbach J."/>
            <person name="Roy S.W."/>
            <person name="Artiguenave F."/>
            <person name="Postlethwait J.H."/>
            <person name="Manak J.R."/>
            <person name="Thompson E.M."/>
            <person name="Jaillon O."/>
            <person name="Du Pasquier L."/>
            <person name="Boudinot P."/>
            <person name="Liberles D.A."/>
            <person name="Volff J.N."/>
            <person name="Philippe H."/>
            <person name="Lenhard B."/>
            <person name="Roest Crollius H."/>
            <person name="Wincker P."/>
            <person name="Chourrout D."/>
        </authorList>
    </citation>
    <scope>NUCLEOTIDE SEQUENCE [LARGE SCALE GENOMIC DNA]</scope>
</reference>
<keyword evidence="4" id="KW-1185">Reference proteome</keyword>
<organism evidence="2">
    <name type="scientific">Oikopleura dioica</name>
    <name type="common">Tunicate</name>
    <dbReference type="NCBI Taxonomy" id="34765"/>
    <lineage>
        <taxon>Eukaryota</taxon>
        <taxon>Metazoa</taxon>
        <taxon>Chordata</taxon>
        <taxon>Tunicata</taxon>
        <taxon>Appendicularia</taxon>
        <taxon>Copelata</taxon>
        <taxon>Oikopleuridae</taxon>
        <taxon>Oikopleura</taxon>
    </lineage>
</organism>
<dbReference type="EMBL" id="FN654357">
    <property type="protein sequence ID" value="CBY32517.1"/>
    <property type="molecule type" value="Genomic_DNA"/>
</dbReference>
<feature type="compositionally biased region" description="Basic and acidic residues" evidence="1">
    <location>
        <begin position="162"/>
        <end position="179"/>
    </location>
</feature>
<feature type="region of interest" description="Disordered" evidence="1">
    <location>
        <begin position="162"/>
        <end position="202"/>
    </location>
</feature>
<evidence type="ECO:0000313" key="4">
    <source>
        <dbReference type="Proteomes" id="UP000001307"/>
    </source>
</evidence>
<dbReference type="Proteomes" id="UP000001307">
    <property type="component" value="Unassembled WGS sequence"/>
</dbReference>
<protein>
    <submittedName>
        <fullName evidence="2">Uncharacterized protein</fullName>
    </submittedName>
</protein>
<dbReference type="EMBL" id="FN653028">
    <property type="protein sequence ID" value="CBY18866.1"/>
    <property type="molecule type" value="Genomic_DNA"/>
</dbReference>
<evidence type="ECO:0000313" key="3">
    <source>
        <dbReference type="EMBL" id="CBY32517.1"/>
    </source>
</evidence>
<gene>
    <name evidence="2" type="ORF">GSOID_T00003735001</name>
    <name evidence="3" type="ORF">GSOID_T00031856001</name>
</gene>
<dbReference type="InParanoid" id="E4X843"/>
<evidence type="ECO:0000256" key="1">
    <source>
        <dbReference type="SAM" id="MobiDB-lite"/>
    </source>
</evidence>
<accession>E4X843</accession>
<evidence type="ECO:0000313" key="2">
    <source>
        <dbReference type="EMBL" id="CBY18866.1"/>
    </source>
</evidence>
<sequence>MTRNFNRRVYRFFHLNFQILERTSPVQNPHESHPDNSFLGSLSNSTGSRANAFLRQQPSEAEIKKQFEEAVISSIQGRDLKLDEVWNYVATKHRHLTEHPNWRTVIQNTLKDSEDIECDQQNRYFLKTDAIMTLSLTKSQLAQLNQGDSCLCLLPQETDFEEPKEPFREHRQEIVKDEPVSSEIQSSDSPAGVGYDLSIQGF</sequence>